<dbReference type="InterPro" id="IPR012677">
    <property type="entry name" value="Nucleotide-bd_a/b_plait_sf"/>
</dbReference>
<dbReference type="Pfam" id="PF00076">
    <property type="entry name" value="RRM_1"/>
    <property type="match status" value="2"/>
</dbReference>
<evidence type="ECO:0000313" key="7">
    <source>
        <dbReference type="Proteomes" id="UP001202328"/>
    </source>
</evidence>
<dbReference type="Gene3D" id="3.30.70.330">
    <property type="match status" value="2"/>
</dbReference>
<feature type="region of interest" description="Disordered" evidence="4">
    <location>
        <begin position="305"/>
        <end position="337"/>
    </location>
</feature>
<dbReference type="PANTHER" id="PTHR48032">
    <property type="entry name" value="RNA-BINDING PROTEIN MUSASHI HOMOLOG RBP6"/>
    <property type="match status" value="1"/>
</dbReference>
<dbReference type="GO" id="GO:0006417">
    <property type="term" value="P:regulation of translation"/>
    <property type="evidence" value="ECO:0007669"/>
    <property type="project" value="TreeGrafter"/>
</dbReference>
<dbReference type="InterPro" id="IPR035979">
    <property type="entry name" value="RBD_domain_sf"/>
</dbReference>
<evidence type="ECO:0000256" key="3">
    <source>
        <dbReference type="PROSITE-ProRule" id="PRU00176"/>
    </source>
</evidence>
<accession>A0AAD4T863</accession>
<dbReference type="SMART" id="SM00360">
    <property type="entry name" value="RRM"/>
    <property type="match status" value="2"/>
</dbReference>
<feature type="compositionally biased region" description="Low complexity" evidence="4">
    <location>
        <begin position="318"/>
        <end position="333"/>
    </location>
</feature>
<dbReference type="InterPro" id="IPR000504">
    <property type="entry name" value="RRM_dom"/>
</dbReference>
<keyword evidence="7" id="KW-1185">Reference proteome</keyword>
<dbReference type="SUPFAM" id="SSF54928">
    <property type="entry name" value="RNA-binding domain, RBD"/>
    <property type="match status" value="2"/>
</dbReference>
<proteinExistence type="predicted"/>
<evidence type="ECO:0000259" key="5">
    <source>
        <dbReference type="PROSITE" id="PS50102"/>
    </source>
</evidence>
<gene>
    <name evidence="6" type="ORF">MKW98_014234</name>
</gene>
<sequence length="541" mass="58562">MEESVSRALMESDFVETKVLESLIGAFSSTFSLREIASAYCKAGRAAKLNKNHSNAASVVSTAQCETSCRSSSASCEGVADKPNSADYRNSKASKGKKMAVSIGSVSGVISKGNAMPNTASWGPRSCIWPSLSETLCESVAYKPNWDANKGSKTSKPKKLALSVGSASGEGYAMRNTPAYGHVSTTEPLELDMKDLPINELVDEEVSSDSTAKEDQMRTEPGKIFVGGMSGETDEATLKDHFNKFGEVVRTNILIDRITGCSRGFGFVLFSDKSVADKVLLEKHVILGKRVDVGKVVLRGEHNSLHTRKDFNKSSPPNRKGFNKSNGNNNGQFRTKRISVGGLSPSLTAEEFKAYFEKFGRTTDVGIMYNFSTHRPTGVGFITFDSEEAVENVMQKRFHELNDKMVKVKRRAPKDGSNNGHNGGFKMRMNGGRGGSLFRGGQGAYKPNWGADNGSKASKSKKLDLSVGNAFGKGNAMRNTPAYRPVSATKPLKLDIKDLPIDELLDEDVSSDSTAKEDQINTGTGEILFNTTMVIVCLCCF</sequence>
<keyword evidence="2 3" id="KW-0694">RNA-binding</keyword>
<keyword evidence="1" id="KW-0677">Repeat</keyword>
<dbReference type="Proteomes" id="UP001202328">
    <property type="component" value="Unassembled WGS sequence"/>
</dbReference>
<evidence type="ECO:0000256" key="2">
    <source>
        <dbReference type="ARBA" id="ARBA00022884"/>
    </source>
</evidence>
<protein>
    <recommendedName>
        <fullName evidence="5">RRM domain-containing protein</fullName>
    </recommendedName>
</protein>
<evidence type="ECO:0000256" key="4">
    <source>
        <dbReference type="SAM" id="MobiDB-lite"/>
    </source>
</evidence>
<evidence type="ECO:0000256" key="1">
    <source>
        <dbReference type="ARBA" id="ARBA00022737"/>
    </source>
</evidence>
<evidence type="ECO:0000313" key="6">
    <source>
        <dbReference type="EMBL" id="KAI3942647.1"/>
    </source>
</evidence>
<feature type="region of interest" description="Disordered" evidence="4">
    <location>
        <begin position="411"/>
        <end position="430"/>
    </location>
</feature>
<dbReference type="PANTHER" id="PTHR48032:SF12">
    <property type="entry name" value="RRM DOMAIN-CONTAINING PROTEIN"/>
    <property type="match status" value="1"/>
</dbReference>
<dbReference type="PROSITE" id="PS50102">
    <property type="entry name" value="RRM"/>
    <property type="match status" value="2"/>
</dbReference>
<reference evidence="6" key="1">
    <citation type="submission" date="2022-04" db="EMBL/GenBank/DDBJ databases">
        <title>A functionally conserved STORR gene fusion in Papaver species that diverged 16.8 million years ago.</title>
        <authorList>
            <person name="Catania T."/>
        </authorList>
    </citation>
    <scope>NUCLEOTIDE SEQUENCE</scope>
    <source>
        <strain evidence="6">S-188037</strain>
    </source>
</reference>
<organism evidence="6 7">
    <name type="scientific">Papaver atlanticum</name>
    <dbReference type="NCBI Taxonomy" id="357466"/>
    <lineage>
        <taxon>Eukaryota</taxon>
        <taxon>Viridiplantae</taxon>
        <taxon>Streptophyta</taxon>
        <taxon>Embryophyta</taxon>
        <taxon>Tracheophyta</taxon>
        <taxon>Spermatophyta</taxon>
        <taxon>Magnoliopsida</taxon>
        <taxon>Ranunculales</taxon>
        <taxon>Papaveraceae</taxon>
        <taxon>Papaveroideae</taxon>
        <taxon>Papaver</taxon>
    </lineage>
</organism>
<comment type="caution">
    <text evidence="6">The sequence shown here is derived from an EMBL/GenBank/DDBJ whole genome shotgun (WGS) entry which is preliminary data.</text>
</comment>
<feature type="domain" description="RRM" evidence="5">
    <location>
        <begin position="222"/>
        <end position="293"/>
    </location>
</feature>
<name>A0AAD4T863_9MAGN</name>
<dbReference type="EMBL" id="JAJJMB010004586">
    <property type="protein sequence ID" value="KAI3942647.1"/>
    <property type="molecule type" value="Genomic_DNA"/>
</dbReference>
<feature type="domain" description="RRM" evidence="5">
    <location>
        <begin position="336"/>
        <end position="413"/>
    </location>
</feature>
<dbReference type="GO" id="GO:0003729">
    <property type="term" value="F:mRNA binding"/>
    <property type="evidence" value="ECO:0007669"/>
    <property type="project" value="TreeGrafter"/>
</dbReference>
<dbReference type="AlphaFoldDB" id="A0AAD4T863"/>